<evidence type="ECO:0000313" key="11">
    <source>
        <dbReference type="Proteomes" id="UP000030598"/>
    </source>
</evidence>
<keyword evidence="7" id="KW-0863">Zinc-finger</keyword>
<evidence type="ECO:0000256" key="7">
    <source>
        <dbReference type="HAMAP-Rule" id="MF_00440"/>
    </source>
</evidence>
<comment type="similarity">
    <text evidence="7">Belongs to the NrdR family.</text>
</comment>
<comment type="cofactor">
    <cofactor evidence="7">
        <name>Zn(2+)</name>
        <dbReference type="ChEBI" id="CHEBI:29105"/>
    </cofactor>
    <text evidence="7">Binds 1 zinc ion.</text>
</comment>
<feature type="domain" description="ATP-cone" evidence="9">
    <location>
        <begin position="49"/>
        <end position="139"/>
    </location>
</feature>
<dbReference type="OrthoDB" id="9807461at2"/>
<evidence type="ECO:0000256" key="6">
    <source>
        <dbReference type="ARBA" id="ARBA00023163"/>
    </source>
</evidence>
<dbReference type="PANTHER" id="PTHR30455">
    <property type="entry name" value="TRANSCRIPTIONAL REPRESSOR NRDR"/>
    <property type="match status" value="1"/>
</dbReference>
<evidence type="ECO:0000256" key="5">
    <source>
        <dbReference type="ARBA" id="ARBA00023125"/>
    </source>
</evidence>
<dbReference type="RefSeq" id="WP_032524063.1">
    <property type="nucleotide sequence ID" value="NZ_CP138934.1"/>
</dbReference>
<evidence type="ECO:0000256" key="3">
    <source>
        <dbReference type="ARBA" id="ARBA00022840"/>
    </source>
</evidence>
<proteinExistence type="inferred from homology"/>
<sequence>MQCPTCQNTDSRVLESRSADSGKSVRRRRECLNCSFRFTTYERVESMPVSVIKKDGSRELFDKQKLFTGISRACEKTNFSSEAIINFVDGIESQIVQDSNKDIKSSQIGELILKNLRKENEVAYIRYASVYRKFNGVKDFISTLESLKGSSKNQLASIF</sequence>
<dbReference type="PANTHER" id="PTHR30455:SF2">
    <property type="entry name" value="TRANSCRIPTIONAL REPRESSOR NRDR"/>
    <property type="match status" value="1"/>
</dbReference>
<keyword evidence="4 7" id="KW-0805">Transcription regulation</keyword>
<keyword evidence="2 7" id="KW-0547">Nucleotide-binding</keyword>
<reference evidence="11" key="1">
    <citation type="journal article" date="2014" name="Sci. Data">
        <title>Genomes of diverse isolates of the marine cyanobacterium Prochlorococcus.</title>
        <authorList>
            <person name="Biller S."/>
            <person name="Berube P."/>
            <person name="Thompson J."/>
            <person name="Kelly L."/>
            <person name="Roggensack S."/>
            <person name="Awad L."/>
            <person name="Roache-Johnson K."/>
            <person name="Ding H."/>
            <person name="Giovannoni S.J."/>
            <person name="Moore L.R."/>
            <person name="Chisholm S.W."/>
        </authorList>
    </citation>
    <scope>NUCLEOTIDE SEQUENCE [LARGE SCALE GENOMIC DNA]</scope>
    <source>
        <strain evidence="11">GP2</strain>
    </source>
</reference>
<evidence type="ECO:0000256" key="4">
    <source>
        <dbReference type="ARBA" id="ARBA00023015"/>
    </source>
</evidence>
<protein>
    <recommendedName>
        <fullName evidence="7">Transcriptional repressor NrdR</fullName>
    </recommendedName>
</protein>
<dbReference type="PROSITE" id="PS51161">
    <property type="entry name" value="ATP_CONE"/>
    <property type="match status" value="1"/>
</dbReference>
<dbReference type="Pfam" id="PF22811">
    <property type="entry name" value="Zn_ribbon_NrdR"/>
    <property type="match status" value="1"/>
</dbReference>
<evidence type="ECO:0000256" key="1">
    <source>
        <dbReference type="ARBA" id="ARBA00022491"/>
    </source>
</evidence>
<keyword evidence="7" id="KW-0479">Metal-binding</keyword>
<dbReference type="GO" id="GO:0005524">
    <property type="term" value="F:ATP binding"/>
    <property type="evidence" value="ECO:0007669"/>
    <property type="project" value="UniProtKB-UniRule"/>
</dbReference>
<evidence type="ECO:0000313" key="10">
    <source>
        <dbReference type="EMBL" id="KGF88550.1"/>
    </source>
</evidence>
<dbReference type="Proteomes" id="UP000030598">
    <property type="component" value="Unassembled WGS sequence"/>
</dbReference>
<keyword evidence="5 7" id="KW-0238">DNA-binding</keyword>
<dbReference type="InterPro" id="IPR005144">
    <property type="entry name" value="ATP-cone_dom"/>
</dbReference>
<dbReference type="GO" id="GO:0003677">
    <property type="term" value="F:DNA binding"/>
    <property type="evidence" value="ECO:0007669"/>
    <property type="project" value="UniProtKB-KW"/>
</dbReference>
<dbReference type="HAMAP" id="MF_00440">
    <property type="entry name" value="NrdR"/>
    <property type="match status" value="1"/>
</dbReference>
<organism evidence="10 11">
    <name type="scientific">Prochlorococcus marinus str. GP2</name>
    <dbReference type="NCBI Taxonomy" id="59925"/>
    <lineage>
        <taxon>Bacteria</taxon>
        <taxon>Bacillati</taxon>
        <taxon>Cyanobacteriota</taxon>
        <taxon>Cyanophyceae</taxon>
        <taxon>Synechococcales</taxon>
        <taxon>Prochlorococcaceae</taxon>
        <taxon>Prochlorococcus</taxon>
    </lineage>
</organism>
<accession>A0A0A1ZGP2</accession>
<feature type="compositionally biased region" description="Polar residues" evidence="8">
    <location>
        <begin position="1"/>
        <end position="11"/>
    </location>
</feature>
<keyword evidence="3 7" id="KW-0067">ATP-binding</keyword>
<dbReference type="GO" id="GO:0008270">
    <property type="term" value="F:zinc ion binding"/>
    <property type="evidence" value="ECO:0007669"/>
    <property type="project" value="UniProtKB-UniRule"/>
</dbReference>
<evidence type="ECO:0000256" key="2">
    <source>
        <dbReference type="ARBA" id="ARBA00022741"/>
    </source>
</evidence>
<dbReference type="InterPro" id="IPR003796">
    <property type="entry name" value="RNR_NrdR-like"/>
</dbReference>
<dbReference type="InterPro" id="IPR055173">
    <property type="entry name" value="NrdR-like_N"/>
</dbReference>
<feature type="zinc finger region" evidence="7">
    <location>
        <begin position="3"/>
        <end position="34"/>
    </location>
</feature>
<dbReference type="Pfam" id="PF03477">
    <property type="entry name" value="ATP-cone"/>
    <property type="match status" value="1"/>
</dbReference>
<dbReference type="eggNOG" id="COG1327">
    <property type="taxonomic scope" value="Bacteria"/>
</dbReference>
<keyword evidence="1 7" id="KW-0678">Repressor</keyword>
<dbReference type="GO" id="GO:0045892">
    <property type="term" value="P:negative regulation of DNA-templated transcription"/>
    <property type="evidence" value="ECO:0007669"/>
    <property type="project" value="UniProtKB-UniRule"/>
</dbReference>
<keyword evidence="6 7" id="KW-0804">Transcription</keyword>
<comment type="caution">
    <text evidence="10">The sequence shown here is derived from an EMBL/GenBank/DDBJ whole genome shotgun (WGS) entry which is preliminary data.</text>
</comment>
<dbReference type="STRING" id="59925.EU91_0483"/>
<gene>
    <name evidence="7" type="primary">nrdR</name>
    <name evidence="10" type="ORF">EU91_0483</name>
</gene>
<comment type="function">
    <text evidence="7">Negatively regulates transcription of bacterial ribonucleotide reductase nrd genes and operons by binding to NrdR-boxes.</text>
</comment>
<dbReference type="NCBIfam" id="TIGR00244">
    <property type="entry name" value="transcriptional regulator NrdR"/>
    <property type="match status" value="1"/>
</dbReference>
<evidence type="ECO:0000256" key="8">
    <source>
        <dbReference type="SAM" id="MobiDB-lite"/>
    </source>
</evidence>
<dbReference type="EMBL" id="JNAH01000003">
    <property type="protein sequence ID" value="KGF88550.1"/>
    <property type="molecule type" value="Genomic_DNA"/>
</dbReference>
<evidence type="ECO:0000259" key="9">
    <source>
        <dbReference type="PROSITE" id="PS51161"/>
    </source>
</evidence>
<dbReference type="AlphaFoldDB" id="A0A0A1ZGP2"/>
<keyword evidence="7" id="KW-0862">Zinc</keyword>
<feature type="region of interest" description="Disordered" evidence="8">
    <location>
        <begin position="1"/>
        <end position="21"/>
    </location>
</feature>
<name>A0A0A1ZGP2_PROMR</name>